<feature type="signal peptide" evidence="2">
    <location>
        <begin position="1"/>
        <end position="22"/>
    </location>
</feature>
<dbReference type="PRINTS" id="PR00300">
    <property type="entry name" value="CLPPROTEASEA"/>
</dbReference>
<evidence type="ECO:0000256" key="2">
    <source>
        <dbReference type="SAM" id="SignalP"/>
    </source>
</evidence>
<protein>
    <recommendedName>
        <fullName evidence="3">Torsin-1A C-terminal domain-containing protein</fullName>
    </recommendedName>
</protein>
<accession>A0A5J4NGY0</accession>
<name>A0A5J4NGY0_9TREM</name>
<evidence type="ECO:0000313" key="4">
    <source>
        <dbReference type="EMBL" id="KAA3674752.1"/>
    </source>
</evidence>
<organism evidence="4 5">
    <name type="scientific">Paragonimus westermani</name>
    <dbReference type="NCBI Taxonomy" id="34504"/>
    <lineage>
        <taxon>Eukaryota</taxon>
        <taxon>Metazoa</taxon>
        <taxon>Spiralia</taxon>
        <taxon>Lophotrochozoa</taxon>
        <taxon>Platyhelminthes</taxon>
        <taxon>Trematoda</taxon>
        <taxon>Digenea</taxon>
        <taxon>Plagiorchiida</taxon>
        <taxon>Troglotremata</taxon>
        <taxon>Troglotrematidae</taxon>
        <taxon>Paragonimus</taxon>
    </lineage>
</organism>
<dbReference type="Proteomes" id="UP000324629">
    <property type="component" value="Unassembled WGS sequence"/>
</dbReference>
<dbReference type="EMBL" id="QNGE01002938">
    <property type="protein sequence ID" value="KAA3674752.1"/>
    <property type="molecule type" value="Genomic_DNA"/>
</dbReference>
<dbReference type="InterPro" id="IPR049337">
    <property type="entry name" value="TOR1A_C"/>
</dbReference>
<dbReference type="GO" id="GO:0016887">
    <property type="term" value="F:ATP hydrolysis activity"/>
    <property type="evidence" value="ECO:0007669"/>
    <property type="project" value="InterPro"/>
</dbReference>
<evidence type="ECO:0000256" key="1">
    <source>
        <dbReference type="ARBA" id="ARBA00006235"/>
    </source>
</evidence>
<dbReference type="SUPFAM" id="SSF52540">
    <property type="entry name" value="P-loop containing nucleoside triphosphate hydrolases"/>
    <property type="match status" value="1"/>
</dbReference>
<keyword evidence="5" id="KW-1185">Reference proteome</keyword>
<dbReference type="GO" id="GO:0012505">
    <property type="term" value="C:endomembrane system"/>
    <property type="evidence" value="ECO:0007669"/>
    <property type="project" value="UniProtKB-ARBA"/>
</dbReference>
<evidence type="ECO:0000313" key="5">
    <source>
        <dbReference type="Proteomes" id="UP000324629"/>
    </source>
</evidence>
<dbReference type="PANTHER" id="PTHR10760">
    <property type="entry name" value="TORSIN"/>
    <property type="match status" value="1"/>
</dbReference>
<comment type="caution">
    <text evidence="4">The sequence shown here is derived from an EMBL/GenBank/DDBJ whole genome shotgun (WGS) entry which is preliminary data.</text>
</comment>
<dbReference type="InterPro" id="IPR001270">
    <property type="entry name" value="ClpA/B"/>
</dbReference>
<proteinExistence type="inferred from homology"/>
<gene>
    <name evidence="4" type="ORF">DEA37_0015059</name>
</gene>
<dbReference type="InterPro" id="IPR027417">
    <property type="entry name" value="P-loop_NTPase"/>
</dbReference>
<dbReference type="InterPro" id="IPR010448">
    <property type="entry name" value="Torsin"/>
</dbReference>
<dbReference type="Gene3D" id="3.40.50.300">
    <property type="entry name" value="P-loop containing nucleotide triphosphate hydrolases"/>
    <property type="match status" value="1"/>
</dbReference>
<dbReference type="AlphaFoldDB" id="A0A5J4NGY0"/>
<dbReference type="GO" id="GO:0005524">
    <property type="term" value="F:ATP binding"/>
    <property type="evidence" value="ECO:0007669"/>
    <property type="project" value="InterPro"/>
</dbReference>
<dbReference type="Pfam" id="PF06309">
    <property type="entry name" value="Torsin"/>
    <property type="match status" value="1"/>
</dbReference>
<keyword evidence="2" id="KW-0732">Signal</keyword>
<reference evidence="4 5" key="1">
    <citation type="journal article" date="2019" name="Gigascience">
        <title>Whole-genome sequence of the oriental lung fluke Paragonimus westermani.</title>
        <authorList>
            <person name="Oey H."/>
            <person name="Zakrzewski M."/>
            <person name="Narain K."/>
            <person name="Devi K.R."/>
            <person name="Agatsuma T."/>
            <person name="Nawaratna S."/>
            <person name="Gobert G.N."/>
            <person name="Jones M.K."/>
            <person name="Ragan M.A."/>
            <person name="McManus D.P."/>
            <person name="Krause L."/>
        </authorList>
    </citation>
    <scope>NUCLEOTIDE SEQUENCE [LARGE SCALE GENOMIC DNA]</scope>
    <source>
        <strain evidence="4 5">IND2009</strain>
    </source>
</reference>
<dbReference type="Pfam" id="PF21376">
    <property type="entry name" value="TOR1A_C"/>
    <property type="match status" value="1"/>
</dbReference>
<feature type="chain" id="PRO_5023925180" description="Torsin-1A C-terminal domain-containing protein" evidence="2">
    <location>
        <begin position="23"/>
        <end position="334"/>
    </location>
</feature>
<sequence>MLFARWILIWVWCLACLRGASGFPFIALIPLTGALVSFLAKDKLECLVRECCSGAVWFNQTGLNYSLTSQLHGQHIVTERVFHHLTAHVLDQNPRKPLALSFHGYTGVGKNFVSNLVAANLFKLGSKSRFYHFYDATVHFAHRPKVDEYKEKLQRELRDAVAQCPFSMFVFDEMHIMPDGILDVLAPLLEFRESVDGVDFRRSIFLFLSNAGGSVINRRLYDHLKSGKKRSDLQYADLNRLLTRSAFNDEGGFRSSYLIQKHLITAMIPFLPLQIDHVRLCVRDAAEQRNVPFTEDLAQFVLDELEWGPEDTQLFSVSGCKRVYEKVAYYIQQL</sequence>
<dbReference type="PANTHER" id="PTHR10760:SF2">
    <property type="entry name" value="LD13476P-RELATED"/>
    <property type="match status" value="1"/>
</dbReference>
<dbReference type="GO" id="GO:0005737">
    <property type="term" value="C:cytoplasm"/>
    <property type="evidence" value="ECO:0007669"/>
    <property type="project" value="UniProtKB-ARBA"/>
</dbReference>
<dbReference type="GO" id="GO:0071218">
    <property type="term" value="P:cellular response to misfolded protein"/>
    <property type="evidence" value="ECO:0007669"/>
    <property type="project" value="TreeGrafter"/>
</dbReference>
<feature type="domain" description="Torsin-1A C-terminal" evidence="3">
    <location>
        <begin position="276"/>
        <end position="330"/>
    </location>
</feature>
<comment type="similarity">
    <text evidence="1">Belongs to the ClpA/ClpB family. Torsin subfamily.</text>
</comment>
<evidence type="ECO:0000259" key="3">
    <source>
        <dbReference type="Pfam" id="PF21376"/>
    </source>
</evidence>